<evidence type="ECO:0000313" key="2">
    <source>
        <dbReference type="Proteomes" id="UP000753908"/>
    </source>
</evidence>
<dbReference type="AlphaFoldDB" id="A0A951PSA2"/>
<dbReference type="Proteomes" id="UP000753908">
    <property type="component" value="Unassembled WGS sequence"/>
</dbReference>
<gene>
    <name evidence="1" type="ORF">KME25_33065</name>
</gene>
<comment type="caution">
    <text evidence="1">The sequence shown here is derived from an EMBL/GenBank/DDBJ whole genome shotgun (WGS) entry which is preliminary data.</text>
</comment>
<proteinExistence type="predicted"/>
<organism evidence="1 2">
    <name type="scientific">Symplocastrum torsivum CPER-KK1</name>
    <dbReference type="NCBI Taxonomy" id="450513"/>
    <lineage>
        <taxon>Bacteria</taxon>
        <taxon>Bacillati</taxon>
        <taxon>Cyanobacteriota</taxon>
        <taxon>Cyanophyceae</taxon>
        <taxon>Oscillatoriophycideae</taxon>
        <taxon>Oscillatoriales</taxon>
        <taxon>Microcoleaceae</taxon>
        <taxon>Symplocastrum</taxon>
    </lineage>
</organism>
<reference evidence="1" key="1">
    <citation type="submission" date="2021-05" db="EMBL/GenBank/DDBJ databases">
        <authorList>
            <person name="Pietrasiak N."/>
            <person name="Ward R."/>
            <person name="Stajich J.E."/>
            <person name="Kurbessoian T."/>
        </authorList>
    </citation>
    <scope>NUCLEOTIDE SEQUENCE</scope>
    <source>
        <strain evidence="1">CPER-KK1</strain>
    </source>
</reference>
<dbReference type="EMBL" id="JAHHIF010000086">
    <property type="protein sequence ID" value="MBW4549200.1"/>
    <property type="molecule type" value="Genomic_DNA"/>
</dbReference>
<sequence length="74" mass="8301">MQVLTLTGKIDSDGHLHLDISTQLAAGNVELVLVINPTPQEKQNRKKYDFSDLAGRLTLQGDPVEIQTRMRDAW</sequence>
<protein>
    <submittedName>
        <fullName evidence="1">Uncharacterized protein</fullName>
    </submittedName>
</protein>
<reference evidence="1" key="2">
    <citation type="journal article" date="2022" name="Microbiol. Resour. Announc.">
        <title>Metagenome Sequencing to Explore Phylogenomics of Terrestrial Cyanobacteria.</title>
        <authorList>
            <person name="Ward R.D."/>
            <person name="Stajich J.E."/>
            <person name="Johansen J.R."/>
            <person name="Huntemann M."/>
            <person name="Clum A."/>
            <person name="Foster B."/>
            <person name="Foster B."/>
            <person name="Roux S."/>
            <person name="Palaniappan K."/>
            <person name="Varghese N."/>
            <person name="Mukherjee S."/>
            <person name="Reddy T.B.K."/>
            <person name="Daum C."/>
            <person name="Copeland A."/>
            <person name="Chen I.A."/>
            <person name="Ivanova N.N."/>
            <person name="Kyrpides N.C."/>
            <person name="Shapiro N."/>
            <person name="Eloe-Fadrosh E.A."/>
            <person name="Pietrasiak N."/>
        </authorList>
    </citation>
    <scope>NUCLEOTIDE SEQUENCE</scope>
    <source>
        <strain evidence="1">CPER-KK1</strain>
    </source>
</reference>
<name>A0A951PSA2_9CYAN</name>
<accession>A0A951PSA2</accession>
<evidence type="ECO:0000313" key="1">
    <source>
        <dbReference type="EMBL" id="MBW4549200.1"/>
    </source>
</evidence>